<organism evidence="3 4">
    <name type="scientific">Laceyella putida</name>
    <dbReference type="NCBI Taxonomy" id="110101"/>
    <lineage>
        <taxon>Bacteria</taxon>
        <taxon>Bacillati</taxon>
        <taxon>Bacillota</taxon>
        <taxon>Bacilli</taxon>
        <taxon>Bacillales</taxon>
        <taxon>Thermoactinomycetaceae</taxon>
        <taxon>Laceyella</taxon>
    </lineage>
</organism>
<reference evidence="4" key="1">
    <citation type="journal article" date="2019" name="Int. J. Syst. Evol. Microbiol.">
        <title>The Global Catalogue of Microorganisms (GCM) 10K type strain sequencing project: providing services to taxonomists for standard genome sequencing and annotation.</title>
        <authorList>
            <consortium name="The Broad Institute Genomics Platform"/>
            <consortium name="The Broad Institute Genome Sequencing Center for Infectious Disease"/>
            <person name="Wu L."/>
            <person name="Ma J."/>
        </authorList>
    </citation>
    <scope>NUCLEOTIDE SEQUENCE [LARGE SCALE GENOMIC DNA]</scope>
    <source>
        <strain evidence="4">CGMCC 1.12942</strain>
    </source>
</reference>
<dbReference type="PANTHER" id="PTHR43798">
    <property type="entry name" value="MONOACYLGLYCEROL LIPASE"/>
    <property type="match status" value="1"/>
</dbReference>
<dbReference type="InterPro" id="IPR050266">
    <property type="entry name" value="AB_hydrolase_sf"/>
</dbReference>
<keyword evidence="1 3" id="KW-0378">Hydrolase</keyword>
<evidence type="ECO:0000313" key="4">
    <source>
        <dbReference type="Proteomes" id="UP001596500"/>
    </source>
</evidence>
<dbReference type="Pfam" id="PF00561">
    <property type="entry name" value="Abhydrolase_1"/>
    <property type="match status" value="1"/>
</dbReference>
<dbReference type="InterPro" id="IPR029058">
    <property type="entry name" value="AB_hydrolase_fold"/>
</dbReference>
<dbReference type="SUPFAM" id="SSF53474">
    <property type="entry name" value="alpha/beta-Hydrolases"/>
    <property type="match status" value="1"/>
</dbReference>
<dbReference type="InterPro" id="IPR000073">
    <property type="entry name" value="AB_hydrolase_1"/>
</dbReference>
<keyword evidence="4" id="KW-1185">Reference proteome</keyword>
<protein>
    <submittedName>
        <fullName evidence="3">Alpha/beta fold hydrolase</fullName>
    </submittedName>
</protein>
<dbReference type="PRINTS" id="PR00111">
    <property type="entry name" value="ABHYDROLASE"/>
</dbReference>
<accession>A0ABW2RQA1</accession>
<evidence type="ECO:0000259" key="2">
    <source>
        <dbReference type="Pfam" id="PF00561"/>
    </source>
</evidence>
<evidence type="ECO:0000313" key="3">
    <source>
        <dbReference type="EMBL" id="MFC7443130.1"/>
    </source>
</evidence>
<gene>
    <name evidence="3" type="ORF">ACFQNG_18860</name>
</gene>
<dbReference type="RefSeq" id="WP_379867457.1">
    <property type="nucleotide sequence ID" value="NZ_JBHTBW010000080.1"/>
</dbReference>
<dbReference type="Gene3D" id="3.40.50.1820">
    <property type="entry name" value="alpha/beta hydrolase"/>
    <property type="match status" value="1"/>
</dbReference>
<feature type="domain" description="AB hydrolase-1" evidence="2">
    <location>
        <begin position="20"/>
        <end position="227"/>
    </location>
</feature>
<dbReference type="Proteomes" id="UP001596500">
    <property type="component" value="Unassembled WGS sequence"/>
</dbReference>
<dbReference type="GO" id="GO:0016787">
    <property type="term" value="F:hydrolase activity"/>
    <property type="evidence" value="ECO:0007669"/>
    <property type="project" value="UniProtKB-KW"/>
</dbReference>
<name>A0ABW2RQA1_9BACL</name>
<sequence length="265" mass="29667">MPFIETNGTQLHYHLAGQGPTLVFIHPPLITSAVFRYQMSELATSCRILTFDIRGHGQSAPSSAPLTFPLIVEDMRQLLDTLQIKQAYLCGYSTGGSIVLEALLSHPDRFVGGILISAMSEVSTPLLYAAIAIATGLCKSGCFLPLATLLSWSNADSPTTFANLYRSARQGHPENIKQYFAFSQQYNCTNRLIEIKQPMLLLYGNKDRMFHKYAKLLKFQLSRVTVKPIDNKRHQLPTKAGQQCNRLIQDWLHQQIDKKTLSPQG</sequence>
<evidence type="ECO:0000256" key="1">
    <source>
        <dbReference type="ARBA" id="ARBA00022801"/>
    </source>
</evidence>
<proteinExistence type="predicted"/>
<dbReference type="PANTHER" id="PTHR43798:SF31">
    <property type="entry name" value="AB HYDROLASE SUPERFAMILY PROTEIN YCLE"/>
    <property type="match status" value="1"/>
</dbReference>
<dbReference type="EMBL" id="JBHTBW010000080">
    <property type="protein sequence ID" value="MFC7443130.1"/>
    <property type="molecule type" value="Genomic_DNA"/>
</dbReference>
<comment type="caution">
    <text evidence="3">The sequence shown here is derived from an EMBL/GenBank/DDBJ whole genome shotgun (WGS) entry which is preliminary data.</text>
</comment>